<keyword evidence="4 5" id="KW-0574">Periplasm</keyword>
<comment type="subunit">
    <text evidence="5">The Tol-Pal system is composed of five core proteins: the inner membrane proteins TolA, TolQ and TolR, the periplasmic protein TolB and the outer membrane protein Pal. They form a network linking the inner and outer membranes and the peptidoglycan layer.</text>
</comment>
<dbReference type="PANTHER" id="PTHR36842:SF1">
    <property type="entry name" value="PROTEIN TOLB"/>
    <property type="match status" value="1"/>
</dbReference>
<comment type="subcellular location">
    <subcellularLocation>
        <location evidence="1 5">Periplasm</location>
    </subcellularLocation>
</comment>
<evidence type="ECO:0000256" key="4">
    <source>
        <dbReference type="ARBA" id="ARBA00022764"/>
    </source>
</evidence>
<feature type="domain" description="TolB N-terminal" evidence="6">
    <location>
        <begin position="25"/>
        <end position="127"/>
    </location>
</feature>
<keyword evidence="5" id="KW-0131">Cell cycle</keyword>
<dbReference type="EMBL" id="JACHHY010000003">
    <property type="protein sequence ID" value="MBB5017306.1"/>
    <property type="molecule type" value="Genomic_DNA"/>
</dbReference>
<gene>
    <name evidence="5" type="primary">tolB</name>
    <name evidence="7" type="ORF">HNQ59_000570</name>
</gene>
<dbReference type="Gene3D" id="2.120.10.30">
    <property type="entry name" value="TolB, C-terminal domain"/>
    <property type="match status" value="1"/>
</dbReference>
<dbReference type="GO" id="GO:0051301">
    <property type="term" value="P:cell division"/>
    <property type="evidence" value="ECO:0007669"/>
    <property type="project" value="UniProtKB-UniRule"/>
</dbReference>
<dbReference type="InterPro" id="IPR011659">
    <property type="entry name" value="WD40"/>
</dbReference>
<dbReference type="InterPro" id="IPR007195">
    <property type="entry name" value="TolB_N"/>
</dbReference>
<feature type="signal peptide" evidence="5">
    <location>
        <begin position="1"/>
        <end position="23"/>
    </location>
</feature>
<dbReference type="InterPro" id="IPR014167">
    <property type="entry name" value="Tol-Pal_TolB"/>
</dbReference>
<evidence type="ECO:0000256" key="3">
    <source>
        <dbReference type="ARBA" id="ARBA00022729"/>
    </source>
</evidence>
<dbReference type="NCBIfam" id="TIGR02800">
    <property type="entry name" value="propeller_TolB"/>
    <property type="match status" value="1"/>
</dbReference>
<dbReference type="AlphaFoldDB" id="A0A840ML78"/>
<dbReference type="Pfam" id="PF07676">
    <property type="entry name" value="PD40"/>
    <property type="match status" value="5"/>
</dbReference>
<proteinExistence type="inferred from homology"/>
<keyword evidence="8" id="KW-1185">Reference proteome</keyword>
<sequence precursor="true">MMSKRILATMALCCGLLLQHVQAALTIEIIGGGAKQIPVAIVPLVKEEALKESVTAIVQADLARSGMFKLVSTAGLNPLPAEPNQLNYADWQNKGAEAIAIGSVADNGDGSVTIRVRLMDVLRKQQLAGVSHVARPNQLRLAAHKIADVIYEKLTGDKGVFATRIAYILKQGKHYELQVADADGYNAQTVLSSSEPIISPAWSADGTKLAYVSFEQKKPIVYSHVLATGQRRVVSGAKGSNSAPAWSPDGNKLAVVLTKDGLSQIYSVNADGSGLLRLTNSSGIDTEPDYSPDGSRIAFTSDRGGSPQIYTMSATGGDVKRVTYDCTYCVSPRYSPDGKSLTFVKRDGGGFQVVVMDLASGVTTTISDTDADESPSFAPNGKIILYATEVGRRGVLAAASSDGRVKQRLRVQSGDIREPAWSPVFQ</sequence>
<dbReference type="GO" id="GO:0017038">
    <property type="term" value="P:protein import"/>
    <property type="evidence" value="ECO:0007669"/>
    <property type="project" value="InterPro"/>
</dbReference>
<dbReference type="SUPFAM" id="SSF52964">
    <property type="entry name" value="TolB, N-terminal domain"/>
    <property type="match status" value="1"/>
</dbReference>
<dbReference type="Pfam" id="PF04052">
    <property type="entry name" value="TolB_N"/>
    <property type="match status" value="1"/>
</dbReference>
<protein>
    <recommendedName>
        <fullName evidence="5">Tol-Pal system protein TolB</fullName>
    </recommendedName>
</protein>
<dbReference type="HAMAP" id="MF_00671">
    <property type="entry name" value="TolB"/>
    <property type="match status" value="1"/>
</dbReference>
<dbReference type="GO" id="GO:0042597">
    <property type="term" value="C:periplasmic space"/>
    <property type="evidence" value="ECO:0007669"/>
    <property type="project" value="UniProtKB-SubCell"/>
</dbReference>
<keyword evidence="5" id="KW-0132">Cell division</keyword>
<dbReference type="PANTHER" id="PTHR36842">
    <property type="entry name" value="PROTEIN TOLB HOMOLOG"/>
    <property type="match status" value="1"/>
</dbReference>
<evidence type="ECO:0000313" key="8">
    <source>
        <dbReference type="Proteomes" id="UP000575898"/>
    </source>
</evidence>
<name>A0A840ML78_9PROT</name>
<dbReference type="Gene3D" id="3.40.50.10070">
    <property type="entry name" value="TolB, N-terminal domain"/>
    <property type="match status" value="1"/>
</dbReference>
<evidence type="ECO:0000256" key="5">
    <source>
        <dbReference type="HAMAP-Rule" id="MF_00671"/>
    </source>
</evidence>
<evidence type="ECO:0000259" key="6">
    <source>
        <dbReference type="Pfam" id="PF04052"/>
    </source>
</evidence>
<reference evidence="7 8" key="1">
    <citation type="submission" date="2020-08" db="EMBL/GenBank/DDBJ databases">
        <title>Genomic Encyclopedia of Type Strains, Phase IV (KMG-IV): sequencing the most valuable type-strain genomes for metagenomic binning, comparative biology and taxonomic classification.</title>
        <authorList>
            <person name="Goeker M."/>
        </authorList>
    </citation>
    <scope>NUCLEOTIDE SEQUENCE [LARGE SCALE GENOMIC DNA]</scope>
    <source>
        <strain evidence="7 8">DSM 27165</strain>
    </source>
</reference>
<evidence type="ECO:0000256" key="2">
    <source>
        <dbReference type="ARBA" id="ARBA00009820"/>
    </source>
</evidence>
<accession>A0A840ML78</accession>
<comment type="caution">
    <text evidence="7">The sequence shown here is derived from an EMBL/GenBank/DDBJ whole genome shotgun (WGS) entry which is preliminary data.</text>
</comment>
<evidence type="ECO:0000313" key="7">
    <source>
        <dbReference type="EMBL" id="MBB5017306.1"/>
    </source>
</evidence>
<keyword evidence="3 5" id="KW-0732">Signal</keyword>
<dbReference type="InterPro" id="IPR011042">
    <property type="entry name" value="6-blade_b-propeller_TolB-like"/>
</dbReference>
<comment type="function">
    <text evidence="5">Part of the Tol-Pal system, which plays a role in outer membrane invagination during cell division and is important for maintaining outer membrane integrity.</text>
</comment>
<comment type="similarity">
    <text evidence="2 5">Belongs to the TolB family.</text>
</comment>
<organism evidence="7 8">
    <name type="scientific">Chitinivorax tropicus</name>
    <dbReference type="NCBI Taxonomy" id="714531"/>
    <lineage>
        <taxon>Bacteria</taxon>
        <taxon>Pseudomonadati</taxon>
        <taxon>Pseudomonadota</taxon>
        <taxon>Betaproteobacteria</taxon>
        <taxon>Chitinivorax</taxon>
    </lineage>
</organism>
<dbReference type="SUPFAM" id="SSF69304">
    <property type="entry name" value="Tricorn protease N-terminal domain"/>
    <property type="match status" value="1"/>
</dbReference>
<evidence type="ECO:0000256" key="1">
    <source>
        <dbReference type="ARBA" id="ARBA00004418"/>
    </source>
</evidence>
<feature type="chain" id="PRO_5033185318" description="Tol-Pal system protein TolB" evidence="5">
    <location>
        <begin position="24"/>
        <end position="426"/>
    </location>
</feature>
<dbReference type="Proteomes" id="UP000575898">
    <property type="component" value="Unassembled WGS sequence"/>
</dbReference>